<evidence type="ECO:0000313" key="1">
    <source>
        <dbReference type="EMBL" id="MFC3206874.1"/>
    </source>
</evidence>
<dbReference type="RefSeq" id="WP_378220675.1">
    <property type="nucleotide sequence ID" value="NZ_JBHRTK010000012.1"/>
</dbReference>
<sequence>MTWLRFTADHDHRAPAFTIAYKAGWVGNVPHDIADAAVAAGKAVRMRKASKDAEPVAELVEEADMTEGNGG</sequence>
<evidence type="ECO:0000313" key="2">
    <source>
        <dbReference type="Proteomes" id="UP001595583"/>
    </source>
</evidence>
<keyword evidence="2" id="KW-1185">Reference proteome</keyword>
<reference evidence="2" key="1">
    <citation type="journal article" date="2019" name="Int. J. Syst. Evol. Microbiol.">
        <title>The Global Catalogue of Microorganisms (GCM) 10K type strain sequencing project: providing services to taxonomists for standard genome sequencing and annotation.</title>
        <authorList>
            <consortium name="The Broad Institute Genomics Platform"/>
            <consortium name="The Broad Institute Genome Sequencing Center for Infectious Disease"/>
            <person name="Wu L."/>
            <person name="Ma J."/>
        </authorList>
    </citation>
    <scope>NUCLEOTIDE SEQUENCE [LARGE SCALE GENOMIC DNA]</scope>
    <source>
        <strain evidence="2">KCTC 52165</strain>
    </source>
</reference>
<comment type="caution">
    <text evidence="1">The sequence shown here is derived from an EMBL/GenBank/DDBJ whole genome shotgun (WGS) entry which is preliminary data.</text>
</comment>
<organism evidence="1 2">
    <name type="scientific">Aquamicrobium soli</name>
    <dbReference type="NCBI Taxonomy" id="1811518"/>
    <lineage>
        <taxon>Bacteria</taxon>
        <taxon>Pseudomonadati</taxon>
        <taxon>Pseudomonadota</taxon>
        <taxon>Alphaproteobacteria</taxon>
        <taxon>Hyphomicrobiales</taxon>
        <taxon>Phyllobacteriaceae</taxon>
        <taxon>Aquamicrobium</taxon>
    </lineage>
</organism>
<dbReference type="Proteomes" id="UP001595583">
    <property type="component" value="Unassembled WGS sequence"/>
</dbReference>
<name>A0ABV7K968_9HYPH</name>
<accession>A0ABV7K968</accession>
<protein>
    <recommendedName>
        <fullName evidence="3">DUF2188 domain-containing protein</fullName>
    </recommendedName>
</protein>
<evidence type="ECO:0008006" key="3">
    <source>
        <dbReference type="Google" id="ProtNLM"/>
    </source>
</evidence>
<dbReference type="EMBL" id="JBHRTK010000012">
    <property type="protein sequence ID" value="MFC3206874.1"/>
    <property type="molecule type" value="Genomic_DNA"/>
</dbReference>
<proteinExistence type="predicted"/>
<gene>
    <name evidence="1" type="ORF">ACFOHJ_11675</name>
</gene>